<reference evidence="1" key="1">
    <citation type="submission" date="2019-08" db="EMBL/GenBank/DDBJ databases">
        <authorList>
            <person name="Kucharzyk K."/>
            <person name="Murdoch R.W."/>
            <person name="Higgins S."/>
            <person name="Loffler F."/>
        </authorList>
    </citation>
    <scope>NUCLEOTIDE SEQUENCE</scope>
</reference>
<dbReference type="AlphaFoldDB" id="A0A645ERS1"/>
<organism evidence="1">
    <name type="scientific">bioreactor metagenome</name>
    <dbReference type="NCBI Taxonomy" id="1076179"/>
    <lineage>
        <taxon>unclassified sequences</taxon>
        <taxon>metagenomes</taxon>
        <taxon>ecological metagenomes</taxon>
    </lineage>
</organism>
<protein>
    <submittedName>
        <fullName evidence="1">Uncharacterized protein</fullName>
    </submittedName>
</protein>
<sequence>MGERLEKLKERHEQGLLHSLDFLKELLTLAREVVQAEKQVDPVDEQAKAKAALTELFAEVKNGKTPMVVERIVTDIDEIVRLVRFPGWQNTKAGEREVQKALRKVIYVKYQVKDQDLFDKAFGYIRQYY</sequence>
<gene>
    <name evidence="1" type="ORF">SDC9_150450</name>
</gene>
<accession>A0A645ERS1</accession>
<proteinExistence type="predicted"/>
<comment type="caution">
    <text evidence="1">The sequence shown here is derived from an EMBL/GenBank/DDBJ whole genome shotgun (WGS) entry which is preliminary data.</text>
</comment>
<evidence type="ECO:0000313" key="1">
    <source>
        <dbReference type="EMBL" id="MPN03224.1"/>
    </source>
</evidence>
<dbReference type="EMBL" id="VSSQ01049151">
    <property type="protein sequence ID" value="MPN03224.1"/>
    <property type="molecule type" value="Genomic_DNA"/>
</dbReference>
<name>A0A645ERS1_9ZZZZ</name>